<dbReference type="InterPro" id="IPR029069">
    <property type="entry name" value="HotDog_dom_sf"/>
</dbReference>
<dbReference type="RefSeq" id="WP_096497434.1">
    <property type="nucleotide sequence ID" value="NZ_CP023445.1"/>
</dbReference>
<protein>
    <recommendedName>
        <fullName evidence="2">MaoC-like domain-containing protein</fullName>
    </recommendedName>
</protein>
<evidence type="ECO:0000259" key="2">
    <source>
        <dbReference type="Pfam" id="PF01575"/>
    </source>
</evidence>
<dbReference type="EMBL" id="CP023445">
    <property type="protein sequence ID" value="ATE57788.1"/>
    <property type="molecule type" value="Genomic_DNA"/>
</dbReference>
<evidence type="ECO:0000256" key="1">
    <source>
        <dbReference type="ARBA" id="ARBA00005254"/>
    </source>
</evidence>
<sequence length="268" mass="29293">MANLGLLYARAALSGFARRGEELPEGERSARVLVDREHLAEYARVCGFRRRDELPVTYPHVLAFALQVDLMTARGFPFPLPGLVHVANRVTQTRPLLVGEPLELRVRLEELRAHERGRQFDAVTTAEVDGERVWVDVSTYLRRVAGGGGARSGGVLEPPEPNAVWRVPGDVGRRYAAVSGDRNPIHLFGLAARAFGFRRAIAHGMWTKARCVAALEGRIGGAQVVDARFKTPLGLPARAEFSARPTAEGWRFAVWSGGRPVLEGSVSG</sequence>
<reference evidence="3" key="1">
    <citation type="submission" date="2017-09" db="EMBL/GenBank/DDBJ databases">
        <title>Complete Genome Sequence of ansamitocin-producing Bacterium Actinosynnema pretiosum X47.</title>
        <authorList>
            <person name="Cao G."/>
            <person name="Zong G."/>
            <person name="Zhong C."/>
            <person name="Fu J."/>
        </authorList>
    </citation>
    <scope>NUCLEOTIDE SEQUENCE [LARGE SCALE GENOMIC DNA]</scope>
    <source>
        <strain evidence="3">X47</strain>
    </source>
</reference>
<dbReference type="InterPro" id="IPR002539">
    <property type="entry name" value="MaoC-like_dom"/>
</dbReference>
<dbReference type="Gene3D" id="3.10.129.10">
    <property type="entry name" value="Hotdog Thioesterase"/>
    <property type="match status" value="1"/>
</dbReference>
<dbReference type="Proteomes" id="UP000218505">
    <property type="component" value="Chromosome"/>
</dbReference>
<dbReference type="KEGG" id="apre:CNX65_34475"/>
<proteinExistence type="inferred from homology"/>
<feature type="domain" description="MaoC-like" evidence="2">
    <location>
        <begin position="173"/>
        <end position="230"/>
    </location>
</feature>
<comment type="similarity">
    <text evidence="1">Belongs to the enoyl-CoA hydratase/isomerase family.</text>
</comment>
<dbReference type="AlphaFoldDB" id="A0A290ZFI9"/>
<dbReference type="SUPFAM" id="SSF54637">
    <property type="entry name" value="Thioesterase/thiol ester dehydrase-isomerase"/>
    <property type="match status" value="2"/>
</dbReference>
<gene>
    <name evidence="3" type="ORF">CNX65_34475</name>
</gene>
<dbReference type="PANTHER" id="PTHR43841">
    <property type="entry name" value="3-HYDROXYACYL-THIOESTER DEHYDRATASE HTDX-RELATED"/>
    <property type="match status" value="1"/>
</dbReference>
<evidence type="ECO:0000313" key="4">
    <source>
        <dbReference type="Proteomes" id="UP000218505"/>
    </source>
</evidence>
<dbReference type="PANTHER" id="PTHR43841:SF1">
    <property type="entry name" value="3-HYDROXYACYL-THIOESTER DEHYDRATASE X"/>
    <property type="match status" value="1"/>
</dbReference>
<dbReference type="Pfam" id="PF01575">
    <property type="entry name" value="MaoC_dehydratas"/>
    <property type="match status" value="1"/>
</dbReference>
<evidence type="ECO:0000313" key="3">
    <source>
        <dbReference type="EMBL" id="ATE57788.1"/>
    </source>
</evidence>
<keyword evidence="4" id="KW-1185">Reference proteome</keyword>
<accession>A0A290ZFI9</accession>
<organism evidence="3 4">
    <name type="scientific">Actinosynnema pretiosum</name>
    <dbReference type="NCBI Taxonomy" id="42197"/>
    <lineage>
        <taxon>Bacteria</taxon>
        <taxon>Bacillati</taxon>
        <taxon>Actinomycetota</taxon>
        <taxon>Actinomycetes</taxon>
        <taxon>Pseudonocardiales</taxon>
        <taxon>Pseudonocardiaceae</taxon>
        <taxon>Actinosynnema</taxon>
    </lineage>
</organism>
<name>A0A290ZFI9_9PSEU</name>